<accession>A0A616T7X2</accession>
<protein>
    <submittedName>
        <fullName evidence="1">Uncharacterized protein</fullName>
    </submittedName>
</protein>
<reference evidence="1" key="1">
    <citation type="submission" date="2018-08" db="EMBL/GenBank/DDBJ databases">
        <authorList>
            <person name="Ashton P.M."/>
            <person name="Dallman T."/>
            <person name="Nair S."/>
            <person name="De Pinna E."/>
            <person name="Peters T."/>
            <person name="Grant K."/>
        </authorList>
    </citation>
    <scope>NUCLEOTIDE SEQUENCE [LARGE SCALE GENOMIC DNA]</scope>
    <source>
        <strain evidence="1">38306</strain>
    </source>
</reference>
<dbReference type="EMBL" id="RSQT01000053">
    <property type="protein sequence ID" value="MIQ23440.1"/>
    <property type="molecule type" value="Genomic_DNA"/>
</dbReference>
<dbReference type="Proteomes" id="UP000885271">
    <property type="component" value="Unassembled WGS sequence"/>
</dbReference>
<organism evidence="1">
    <name type="scientific">Salmonella enteritidis</name>
    <dbReference type="NCBI Taxonomy" id="149539"/>
    <lineage>
        <taxon>Bacteria</taxon>
        <taxon>Pseudomonadati</taxon>
        <taxon>Pseudomonadota</taxon>
        <taxon>Gammaproteobacteria</taxon>
        <taxon>Enterobacterales</taxon>
        <taxon>Enterobacteriaceae</taxon>
        <taxon>Salmonella</taxon>
    </lineage>
</organism>
<evidence type="ECO:0000313" key="1">
    <source>
        <dbReference type="EMBL" id="MIQ23440.1"/>
    </source>
</evidence>
<dbReference type="AlphaFoldDB" id="A0A616T7X2"/>
<gene>
    <name evidence="1" type="ORF">ZQ07_23260</name>
</gene>
<sequence>MGLFMKTDNVFFKSKGSYSYVVTVDMDNQMYMVRKYVKTYVKSCDKEQVKGKKTVKKLVLDTNLTLPELLDLDNGILADLFTRGNNNAN</sequence>
<comment type="caution">
    <text evidence="1">The sequence shown here is derived from an EMBL/GenBank/DDBJ whole genome shotgun (WGS) entry which is preliminary data.</text>
</comment>
<proteinExistence type="predicted"/>
<name>A0A616T7X2_SALEN</name>